<reference evidence="6 7" key="1">
    <citation type="journal article" date="2017" name="Nature">
        <title>The Apostasia genome and the evolution of orchids.</title>
        <authorList>
            <person name="Zhang G.Q."/>
            <person name="Liu K.W."/>
            <person name="Li Z."/>
            <person name="Lohaus R."/>
            <person name="Hsiao Y.Y."/>
            <person name="Niu S.C."/>
            <person name="Wang J.Y."/>
            <person name="Lin Y.C."/>
            <person name="Xu Q."/>
            <person name="Chen L.J."/>
            <person name="Yoshida K."/>
            <person name="Fujiwara S."/>
            <person name="Wang Z.W."/>
            <person name="Zhang Y.Q."/>
            <person name="Mitsuda N."/>
            <person name="Wang M."/>
            <person name="Liu G.H."/>
            <person name="Pecoraro L."/>
            <person name="Huang H.X."/>
            <person name="Xiao X.J."/>
            <person name="Lin M."/>
            <person name="Wu X.Y."/>
            <person name="Wu W.L."/>
            <person name="Chen Y.Y."/>
            <person name="Chang S.B."/>
            <person name="Sakamoto S."/>
            <person name="Ohme-Takagi M."/>
            <person name="Yagi M."/>
            <person name="Zeng S.J."/>
            <person name="Shen C.Y."/>
            <person name="Yeh C.M."/>
            <person name="Luo Y.B."/>
            <person name="Tsai W.C."/>
            <person name="Van de Peer Y."/>
            <person name="Liu Z.J."/>
        </authorList>
    </citation>
    <scope>NUCLEOTIDE SEQUENCE [LARGE SCALE GENOMIC DNA]</scope>
    <source>
        <strain evidence="7">cv. Shenzhen</strain>
        <tissue evidence="6">Stem</tissue>
    </source>
</reference>
<comment type="similarity">
    <text evidence="2">Belongs to the IQD family.</text>
</comment>
<evidence type="ECO:0000256" key="1">
    <source>
        <dbReference type="ARBA" id="ARBA00022860"/>
    </source>
</evidence>
<feature type="region of interest" description="Disordered" evidence="4">
    <location>
        <begin position="35"/>
        <end position="68"/>
    </location>
</feature>
<dbReference type="PROSITE" id="PS50096">
    <property type="entry name" value="IQ"/>
    <property type="match status" value="1"/>
</dbReference>
<feature type="compositionally biased region" description="Polar residues" evidence="4">
    <location>
        <begin position="769"/>
        <end position="781"/>
    </location>
</feature>
<protein>
    <submittedName>
        <fullName evidence="6">Protein IQ-domain 32</fullName>
    </submittedName>
</protein>
<evidence type="ECO:0000313" key="7">
    <source>
        <dbReference type="Proteomes" id="UP000236161"/>
    </source>
</evidence>
<dbReference type="EMBL" id="KZ452000">
    <property type="protein sequence ID" value="PKA53108.1"/>
    <property type="molecule type" value="Genomic_DNA"/>
</dbReference>
<feature type="compositionally biased region" description="Basic and acidic residues" evidence="4">
    <location>
        <begin position="741"/>
        <end position="750"/>
    </location>
</feature>
<feature type="compositionally biased region" description="Basic and acidic residues" evidence="4">
    <location>
        <begin position="675"/>
        <end position="688"/>
    </location>
</feature>
<evidence type="ECO:0000256" key="4">
    <source>
        <dbReference type="SAM" id="MobiDB-lite"/>
    </source>
</evidence>
<evidence type="ECO:0000313" key="6">
    <source>
        <dbReference type="EMBL" id="PKA53108.1"/>
    </source>
</evidence>
<feature type="compositionally biased region" description="Polar residues" evidence="4">
    <location>
        <begin position="640"/>
        <end position="649"/>
    </location>
</feature>
<keyword evidence="7" id="KW-1185">Reference proteome</keyword>
<dbReference type="GO" id="GO:0005516">
    <property type="term" value="F:calmodulin binding"/>
    <property type="evidence" value="ECO:0007669"/>
    <property type="project" value="UniProtKB-KW"/>
</dbReference>
<sequence length="781" mass="86111">MSQKKTEEENFFLGNNRKMGRSPSFCFKIKACAGESTDNDGVSPPPPPPLPENKESPRKHRWSFGRRSTNNVSSNMETLVSMSIFHGKQNQEAASDSFSLEKAPSALEKASFVEQIVQSPLLSSAVVSSSISEDVTENAIDKADQNIPEHVVIQTSIRSFLAQREIKRLVHVIKLQAVARGYFVRRQAAGTLRCIQAIIKMQVLVRSHLAAQSAKLTLTKNSEDHISSNLVKQSNKKLNKKASASSNLACNAFARRLLESTPRTNPIQISCDRSRPDSAWNWLERWMALTSKDQKMLFLNQDVLRKDTEDHPDAYDVGIGVHVTHEKTLPDLPAHDDDDKLQSKVVESLIVEKDKVSGKLGLQENSGSILGQMQFSSDAYSNSELAGNPNIVDALVVEKDKLMTRTASEEITYNVPGQMPLSSDVVSHSELSGDSTKLSCAEDVSEDCFRKELQETPDIEGDEVLNGSRKSKNPAFVAVQAKFEELSSASCLSNYFSNASKDARSESKSAESLVGSNFKEVSEIKSGYSKVDDELKEVGLHELLTSHNQKDPPENVAEISISSTFHGSEADMAKIVPDVREPEETKHDMISGVHVEEMKCETKGHSSELDAIQIETAAASRKSSSVLTAAAKQTEEEQQPAESTSSTMMKSLPCTLSRREKSQPEIKISPANSKNDSDARNSVEYLRKDVRHSKRQNSAGTTKVDRDDHEIKSSSISSLPSYMQPTESAKAKVNPCVSQKSRPDLHDKGNHLKKRHSLPTGDGKHGSSPRMQWSISQAQHN</sequence>
<feature type="region of interest" description="Disordered" evidence="4">
    <location>
        <begin position="1"/>
        <end position="22"/>
    </location>
</feature>
<dbReference type="Pfam" id="PF00612">
    <property type="entry name" value="IQ"/>
    <property type="match status" value="1"/>
</dbReference>
<feature type="compositionally biased region" description="Basic and acidic residues" evidence="4">
    <location>
        <begin position="703"/>
        <end position="712"/>
    </location>
</feature>
<dbReference type="OrthoDB" id="1747078at2759"/>
<dbReference type="InterPro" id="IPR000048">
    <property type="entry name" value="IQ_motif_EF-hand-BS"/>
</dbReference>
<dbReference type="InterPro" id="IPR025064">
    <property type="entry name" value="DUF4005"/>
</dbReference>
<dbReference type="PANTHER" id="PTHR32295:SF154">
    <property type="entry name" value="PROTEIN IQ-DOMAIN 32"/>
    <property type="match status" value="1"/>
</dbReference>
<evidence type="ECO:0000256" key="3">
    <source>
        <dbReference type="ARBA" id="ARBA00024378"/>
    </source>
</evidence>
<dbReference type="AlphaFoldDB" id="A0A2I0AC29"/>
<dbReference type="PANTHER" id="PTHR32295">
    <property type="entry name" value="IQ-DOMAIN 5-RELATED"/>
    <property type="match status" value="1"/>
</dbReference>
<feature type="domain" description="DUF4005" evidence="5">
    <location>
        <begin position="707"/>
        <end position="767"/>
    </location>
</feature>
<evidence type="ECO:0000256" key="2">
    <source>
        <dbReference type="ARBA" id="ARBA00024341"/>
    </source>
</evidence>
<organism evidence="6 7">
    <name type="scientific">Apostasia shenzhenica</name>
    <dbReference type="NCBI Taxonomy" id="1088818"/>
    <lineage>
        <taxon>Eukaryota</taxon>
        <taxon>Viridiplantae</taxon>
        <taxon>Streptophyta</taxon>
        <taxon>Embryophyta</taxon>
        <taxon>Tracheophyta</taxon>
        <taxon>Spermatophyta</taxon>
        <taxon>Magnoliopsida</taxon>
        <taxon>Liliopsida</taxon>
        <taxon>Asparagales</taxon>
        <taxon>Orchidaceae</taxon>
        <taxon>Apostasioideae</taxon>
        <taxon>Apostasia</taxon>
    </lineage>
</organism>
<gene>
    <name evidence="6" type="primary">IQD32</name>
    <name evidence="6" type="ORF">AXF42_Ash019016</name>
</gene>
<dbReference type="STRING" id="1088818.A0A2I0AC29"/>
<name>A0A2I0AC29_9ASPA</name>
<accession>A0A2I0AC29</accession>
<keyword evidence="1" id="KW-0112">Calmodulin-binding</keyword>
<dbReference type="Proteomes" id="UP000236161">
    <property type="component" value="Unassembled WGS sequence"/>
</dbReference>
<dbReference type="Pfam" id="PF13178">
    <property type="entry name" value="DUF4005"/>
    <property type="match status" value="1"/>
</dbReference>
<comment type="subunit">
    <text evidence="3">Binds to multiple calmodulin (CaM) in the presence of Ca(2+) and CaM-like proteins.</text>
</comment>
<feature type="region of interest" description="Disordered" evidence="4">
    <location>
        <begin position="618"/>
        <end position="781"/>
    </location>
</feature>
<evidence type="ECO:0000259" key="5">
    <source>
        <dbReference type="Pfam" id="PF13178"/>
    </source>
</evidence>
<proteinExistence type="inferred from homology"/>